<name>A0ABY1SCJ2_9FLAO</name>
<accession>A0ABY1SCJ2</accession>
<feature type="transmembrane region" description="Helical" evidence="1">
    <location>
        <begin position="6"/>
        <end position="26"/>
    </location>
</feature>
<evidence type="ECO:0000313" key="2">
    <source>
        <dbReference type="EMBL" id="SNR26373.1"/>
    </source>
</evidence>
<keyword evidence="1" id="KW-0472">Membrane</keyword>
<evidence type="ECO:0000256" key="1">
    <source>
        <dbReference type="SAM" id="Phobius"/>
    </source>
</evidence>
<evidence type="ECO:0008006" key="4">
    <source>
        <dbReference type="Google" id="ProtNLM"/>
    </source>
</evidence>
<evidence type="ECO:0000313" key="3">
    <source>
        <dbReference type="Proteomes" id="UP000198337"/>
    </source>
</evidence>
<comment type="caution">
    <text evidence="2">The sequence shown here is derived from an EMBL/GenBank/DDBJ whole genome shotgun (WGS) entry which is preliminary data.</text>
</comment>
<dbReference type="Proteomes" id="UP000198337">
    <property type="component" value="Unassembled WGS sequence"/>
</dbReference>
<keyword evidence="3" id="KW-1185">Reference proteome</keyword>
<reference evidence="2 3" key="1">
    <citation type="submission" date="2017-06" db="EMBL/GenBank/DDBJ databases">
        <authorList>
            <person name="Varghese N."/>
            <person name="Submissions S."/>
        </authorList>
    </citation>
    <scope>NUCLEOTIDE SEQUENCE [LARGE SCALE GENOMIC DNA]</scope>
    <source>
        <strain evidence="2 3">DSM 19840</strain>
    </source>
</reference>
<keyword evidence="1" id="KW-0812">Transmembrane</keyword>
<keyword evidence="1" id="KW-1133">Transmembrane helix</keyword>
<proteinExistence type="predicted"/>
<dbReference type="EMBL" id="FZNV01000001">
    <property type="protein sequence ID" value="SNR26373.1"/>
    <property type="molecule type" value="Genomic_DNA"/>
</dbReference>
<protein>
    <recommendedName>
        <fullName evidence="4">Virus attachment protein p12 family protein</fullName>
    </recommendedName>
</protein>
<organism evidence="2 3">
    <name type="scientific">Maribacter sedimenticola</name>
    <dbReference type="NCBI Taxonomy" id="228956"/>
    <lineage>
        <taxon>Bacteria</taxon>
        <taxon>Pseudomonadati</taxon>
        <taxon>Bacteroidota</taxon>
        <taxon>Flavobacteriia</taxon>
        <taxon>Flavobacteriales</taxon>
        <taxon>Flavobacteriaceae</taxon>
        <taxon>Maribacter</taxon>
    </lineage>
</organism>
<gene>
    <name evidence="2" type="ORF">SAMN04488009_0492</name>
</gene>
<sequence>MDMLQHILVYITLSISIVYLVNKFLIPKSLWNPKKKNNKACGQNDCGCH</sequence>